<dbReference type="PANTHER" id="PTHR46268">
    <property type="entry name" value="STRESS RESPONSE PROTEIN NHAX"/>
    <property type="match status" value="1"/>
</dbReference>
<dbReference type="SUPFAM" id="SSF52402">
    <property type="entry name" value="Adenine nucleotide alpha hydrolases-like"/>
    <property type="match status" value="1"/>
</dbReference>
<dbReference type="Pfam" id="PF00582">
    <property type="entry name" value="Usp"/>
    <property type="match status" value="1"/>
</dbReference>
<dbReference type="PANTHER" id="PTHR46268:SF15">
    <property type="entry name" value="UNIVERSAL STRESS PROTEIN HP_0031"/>
    <property type="match status" value="1"/>
</dbReference>
<gene>
    <name evidence="3" type="ORF">SAMN04488498_101707</name>
</gene>
<keyword evidence="4" id="KW-1185">Reference proteome</keyword>
<dbReference type="CDD" id="cd00293">
    <property type="entry name" value="USP-like"/>
    <property type="match status" value="1"/>
</dbReference>
<comment type="similarity">
    <text evidence="1">Belongs to the universal stress protein A family.</text>
</comment>
<sequence>MKTTALLPVITYPDPSPETAIPGVLAMAAALGAQLHALAINVEVRSISNALSRKLVDVSKMTREAEAQCREHGEAFLAKLVEEAKQAGVDTITGAVASNATLLNDTAAIEARYHDFVLCAWANNPTARLTAEAIIFGSGRPTILLPEVDPVRELRNVAVAWDGSRVAARAVADAHEVLRRASRITVLTVTDEKPLSETNAAERLAQGLNARGLSAEAMPFGTEDGPIEVSLQDRALEIGADLMVMGAFGHTRLRDFVLGGVTNGILRDVRLPILLSH</sequence>
<evidence type="ECO:0000313" key="4">
    <source>
        <dbReference type="Proteomes" id="UP000323300"/>
    </source>
</evidence>
<feature type="domain" description="UspA" evidence="2">
    <location>
        <begin position="155"/>
        <end position="275"/>
    </location>
</feature>
<evidence type="ECO:0000256" key="1">
    <source>
        <dbReference type="ARBA" id="ARBA00008791"/>
    </source>
</evidence>
<dbReference type="RefSeq" id="WP_149758263.1">
    <property type="nucleotide sequence ID" value="NZ_BSPE01000002.1"/>
</dbReference>
<dbReference type="AlphaFoldDB" id="A0A1I3VVI2"/>
<dbReference type="InterPro" id="IPR006016">
    <property type="entry name" value="UspA"/>
</dbReference>
<name>A0A1I3VVI2_9HYPH</name>
<dbReference type="PRINTS" id="PR01438">
    <property type="entry name" value="UNVRSLSTRESS"/>
</dbReference>
<dbReference type="OrthoDB" id="9804721at2"/>
<protein>
    <submittedName>
        <fullName evidence="3">Nucleotide-binding universal stress protein, UspA family</fullName>
    </submittedName>
</protein>
<reference evidence="3 4" key="1">
    <citation type="submission" date="2016-10" db="EMBL/GenBank/DDBJ databases">
        <authorList>
            <person name="Varghese N."/>
            <person name="Submissions S."/>
        </authorList>
    </citation>
    <scope>NUCLEOTIDE SEQUENCE [LARGE SCALE GENOMIC DNA]</scope>
    <source>
        <strain evidence="3 4">DSM 21822</strain>
    </source>
</reference>
<dbReference type="EMBL" id="FOSL01000001">
    <property type="protein sequence ID" value="SFJ98266.1"/>
    <property type="molecule type" value="Genomic_DNA"/>
</dbReference>
<dbReference type="Proteomes" id="UP000323300">
    <property type="component" value="Unassembled WGS sequence"/>
</dbReference>
<organism evidence="3 4">
    <name type="scientific">Neomesorhizobium albiziae</name>
    <dbReference type="NCBI Taxonomy" id="335020"/>
    <lineage>
        <taxon>Bacteria</taxon>
        <taxon>Pseudomonadati</taxon>
        <taxon>Pseudomonadota</taxon>
        <taxon>Alphaproteobacteria</taxon>
        <taxon>Hyphomicrobiales</taxon>
        <taxon>Phyllobacteriaceae</taxon>
        <taxon>Neomesorhizobium</taxon>
    </lineage>
</organism>
<dbReference type="Gene3D" id="3.40.50.12370">
    <property type="match status" value="1"/>
</dbReference>
<dbReference type="InterPro" id="IPR006015">
    <property type="entry name" value="Universal_stress_UspA"/>
</dbReference>
<proteinExistence type="inferred from homology"/>
<accession>A0A1I3VVI2</accession>
<evidence type="ECO:0000259" key="2">
    <source>
        <dbReference type="Pfam" id="PF00582"/>
    </source>
</evidence>
<evidence type="ECO:0000313" key="3">
    <source>
        <dbReference type="EMBL" id="SFJ98266.1"/>
    </source>
</evidence>